<dbReference type="AlphaFoldDB" id="A0A8J7GMN9"/>
<evidence type="ECO:0000313" key="2">
    <source>
        <dbReference type="Proteomes" id="UP000622552"/>
    </source>
</evidence>
<dbReference type="EMBL" id="JADOUF010000001">
    <property type="protein sequence ID" value="MBG6139822.1"/>
    <property type="molecule type" value="Genomic_DNA"/>
</dbReference>
<reference evidence="1" key="1">
    <citation type="submission" date="2020-11" db="EMBL/GenBank/DDBJ databases">
        <title>Sequencing the genomes of 1000 actinobacteria strains.</title>
        <authorList>
            <person name="Klenk H.-P."/>
        </authorList>
    </citation>
    <scope>NUCLEOTIDE SEQUENCE</scope>
    <source>
        <strain evidence="1">DSM 45356</strain>
    </source>
</reference>
<accession>A0A8J7GMN9</accession>
<proteinExistence type="predicted"/>
<evidence type="ECO:0000313" key="1">
    <source>
        <dbReference type="EMBL" id="MBG6139822.1"/>
    </source>
</evidence>
<sequence length="66" mass="7189">MASKNAPVCPRNGGHRIRLLGPIERVRGAETTYRVRYDCPACNVKNAVTVADPDWATSAPRPIIDA</sequence>
<comment type="caution">
    <text evidence="1">The sequence shown here is derived from an EMBL/GenBank/DDBJ whole genome shotgun (WGS) entry which is preliminary data.</text>
</comment>
<gene>
    <name evidence="1" type="ORF">IW245_006016</name>
</gene>
<organism evidence="1 2">
    <name type="scientific">Longispora fulva</name>
    <dbReference type="NCBI Taxonomy" id="619741"/>
    <lineage>
        <taxon>Bacteria</taxon>
        <taxon>Bacillati</taxon>
        <taxon>Actinomycetota</taxon>
        <taxon>Actinomycetes</taxon>
        <taxon>Micromonosporales</taxon>
        <taxon>Micromonosporaceae</taxon>
        <taxon>Longispora</taxon>
    </lineage>
</organism>
<protein>
    <submittedName>
        <fullName evidence="1">Uncharacterized protein</fullName>
    </submittedName>
</protein>
<dbReference type="Proteomes" id="UP000622552">
    <property type="component" value="Unassembled WGS sequence"/>
</dbReference>
<keyword evidence="2" id="KW-1185">Reference proteome</keyword>
<dbReference type="RefSeq" id="WP_197006437.1">
    <property type="nucleotide sequence ID" value="NZ_BONS01000006.1"/>
</dbReference>
<name>A0A8J7GMN9_9ACTN</name>